<dbReference type="AlphaFoldDB" id="C6X7A2"/>
<keyword evidence="5 9" id="KW-0812">Transmembrane</keyword>
<feature type="transmembrane region" description="Helical" evidence="9">
    <location>
        <begin position="158"/>
        <end position="184"/>
    </location>
</feature>
<evidence type="ECO:0000256" key="2">
    <source>
        <dbReference type="ARBA" id="ARBA00010065"/>
    </source>
</evidence>
<comment type="function">
    <text evidence="9">Catalyzes the phospholipid dependent N-acylation of the N-terminal cysteine of apolipoprotein, the last step in lipoprotein maturation.</text>
</comment>
<comment type="similarity">
    <text evidence="2 9">Belongs to the CN hydrolase family. Apolipoprotein N-acyltransferase subfamily.</text>
</comment>
<dbReference type="GO" id="GO:0042158">
    <property type="term" value="P:lipoprotein biosynthetic process"/>
    <property type="evidence" value="ECO:0007669"/>
    <property type="project" value="UniProtKB-UniRule"/>
</dbReference>
<dbReference type="GO" id="GO:0005886">
    <property type="term" value="C:plasma membrane"/>
    <property type="evidence" value="ECO:0007669"/>
    <property type="project" value="UniProtKB-SubCell"/>
</dbReference>
<feature type="transmembrane region" description="Helical" evidence="9">
    <location>
        <begin position="12"/>
        <end position="45"/>
    </location>
</feature>
<comment type="catalytic activity">
    <reaction evidence="9">
        <text>N-terminal S-1,2-diacyl-sn-glyceryl-L-cysteinyl-[lipoprotein] + a glycerophospholipid = N-acyl-S-1,2-diacyl-sn-glyceryl-L-cysteinyl-[lipoprotein] + a 2-acyl-sn-glycero-3-phospholipid + H(+)</text>
        <dbReference type="Rhea" id="RHEA:48228"/>
        <dbReference type="Rhea" id="RHEA-COMP:14681"/>
        <dbReference type="Rhea" id="RHEA-COMP:14684"/>
        <dbReference type="ChEBI" id="CHEBI:15378"/>
        <dbReference type="ChEBI" id="CHEBI:136912"/>
        <dbReference type="ChEBI" id="CHEBI:140656"/>
        <dbReference type="ChEBI" id="CHEBI:140657"/>
        <dbReference type="ChEBI" id="CHEBI:140660"/>
        <dbReference type="EC" id="2.3.1.269"/>
    </reaction>
</comment>
<accession>C6X7A2</accession>
<reference evidence="12" key="1">
    <citation type="submission" date="2009-07" db="EMBL/GenBank/DDBJ databases">
        <title>Complete sequence of chromosome of Methylovorus sp. SIP3-4.</title>
        <authorList>
            <person name="Lucas S."/>
            <person name="Copeland A."/>
            <person name="Lapidus A."/>
            <person name="Glavina del Rio T."/>
            <person name="Tice H."/>
            <person name="Bruce D."/>
            <person name="Goodwin L."/>
            <person name="Pitluck S."/>
            <person name="Clum A."/>
            <person name="Larimer F."/>
            <person name="Land M."/>
            <person name="Hauser L."/>
            <person name="Kyrpides N."/>
            <person name="Mikhailova N."/>
            <person name="Kayluzhnaya M."/>
            <person name="Chistoserdova L."/>
        </authorList>
    </citation>
    <scope>NUCLEOTIDE SEQUENCE [LARGE SCALE GENOMIC DNA]</scope>
    <source>
        <strain evidence="12">SIP3-4</strain>
    </source>
</reference>
<dbReference type="Pfam" id="PF20154">
    <property type="entry name" value="LNT_N"/>
    <property type="match status" value="1"/>
</dbReference>
<sequence length="493" mass="54611" precursor="true">MPTLFKSLWARHLLAALLGAIAVSGFAPFYVYPAGVLSLAGFFYLVTTTARPREAAWLGFTYGLGLFGAGIYWIYISLHDFGGMPFWMAGLATFLLCAFLALFPAIVAALARSRPAHQVLIALPLLWALSEWVRSWIFTGFPWLSIGYTQVPDSPLAGYAPIIGAYGVSLVVALLASLLVSVYLHPARRRAGLVLMVVLIGCGWALKQIEWSQPEGEPVSVALLQGNVSQDKKWNEDEVLRSMRQYYDMALASQARLIILPETALSVLLQQVPQNYLDGLKQHARTNGGDILIGVVEYEHEQYYNSMMSVGTADTQFYRKSHLVPFGEFIPLKRVFGWIYRDWLNMPLADVARGGLDQQPMQVAGQRVAVNICYEDVFGEEIIRQLPQASVLVNTSNDAWYGESIAAYQHLQFSQMRAIETARMMLRSTNTGATAIINPKGEVLAHAPHFIATTLEGEAQAYVGTTPYVRFGNWPLLILLAGSLALLWGRKTK</sequence>
<reference evidence="11 12" key="2">
    <citation type="journal article" date="2011" name="J. Bacteriol.">
        <title>Genomes of three methylotrophs from a single niche uncover genetic and metabolic divergence of Methylophilaceae.</title>
        <authorList>
            <person name="Lapidus A."/>
            <person name="Clum A."/>
            <person name="Labutti K."/>
            <person name="Kaluzhnaya M.G."/>
            <person name="Lim S."/>
            <person name="Beck D.A."/>
            <person name="Glavina Del Rio T."/>
            <person name="Nolan M."/>
            <person name="Mavromatis K."/>
            <person name="Huntemann M."/>
            <person name="Lucas S."/>
            <person name="Lidstrom M.E."/>
            <person name="Ivanova N."/>
            <person name="Chistoserdova L."/>
        </authorList>
    </citation>
    <scope>NUCLEOTIDE SEQUENCE [LARGE SCALE GENOMIC DNA]</scope>
    <source>
        <strain evidence="11 12">SIP3-4</strain>
    </source>
</reference>
<dbReference type="PANTHER" id="PTHR38686:SF1">
    <property type="entry name" value="APOLIPOPROTEIN N-ACYLTRANSFERASE"/>
    <property type="match status" value="1"/>
</dbReference>
<dbReference type="PANTHER" id="PTHR38686">
    <property type="entry name" value="APOLIPOPROTEIN N-ACYLTRANSFERASE"/>
    <property type="match status" value="1"/>
</dbReference>
<keyword evidence="3 9" id="KW-1003">Cell membrane</keyword>
<evidence type="ECO:0000313" key="11">
    <source>
        <dbReference type="EMBL" id="ACT51367.1"/>
    </source>
</evidence>
<keyword evidence="9" id="KW-0997">Cell inner membrane</keyword>
<dbReference type="OrthoDB" id="9804277at2"/>
<gene>
    <name evidence="9" type="primary">lnt</name>
    <name evidence="11" type="ordered locus">Msip34_2125</name>
</gene>
<feature type="transmembrane region" description="Helical" evidence="9">
    <location>
        <begin position="87"/>
        <end position="107"/>
    </location>
</feature>
<dbReference type="InterPro" id="IPR045378">
    <property type="entry name" value="LNT_N"/>
</dbReference>
<evidence type="ECO:0000256" key="4">
    <source>
        <dbReference type="ARBA" id="ARBA00022679"/>
    </source>
</evidence>
<evidence type="ECO:0000256" key="6">
    <source>
        <dbReference type="ARBA" id="ARBA00022989"/>
    </source>
</evidence>
<feature type="domain" description="CN hydrolase" evidence="10">
    <location>
        <begin position="224"/>
        <end position="463"/>
    </location>
</feature>
<evidence type="ECO:0000256" key="8">
    <source>
        <dbReference type="ARBA" id="ARBA00023315"/>
    </source>
</evidence>
<dbReference type="Gene3D" id="3.60.110.10">
    <property type="entry name" value="Carbon-nitrogen hydrolase"/>
    <property type="match status" value="1"/>
</dbReference>
<evidence type="ECO:0000313" key="12">
    <source>
        <dbReference type="Proteomes" id="UP000002743"/>
    </source>
</evidence>
<evidence type="ECO:0000256" key="5">
    <source>
        <dbReference type="ARBA" id="ARBA00022692"/>
    </source>
</evidence>
<dbReference type="GO" id="GO:0016410">
    <property type="term" value="F:N-acyltransferase activity"/>
    <property type="evidence" value="ECO:0007669"/>
    <property type="project" value="UniProtKB-UniRule"/>
</dbReference>
<dbReference type="HAMAP" id="MF_01148">
    <property type="entry name" value="Lnt"/>
    <property type="match status" value="1"/>
</dbReference>
<keyword evidence="8 9" id="KW-0012">Acyltransferase</keyword>
<dbReference type="HOGENOM" id="CLU_019563_3_0_4"/>
<dbReference type="NCBIfam" id="TIGR00546">
    <property type="entry name" value="lnt"/>
    <property type="match status" value="1"/>
</dbReference>
<feature type="transmembrane region" description="Helical" evidence="9">
    <location>
        <begin position="191"/>
        <end position="206"/>
    </location>
</feature>
<evidence type="ECO:0000256" key="1">
    <source>
        <dbReference type="ARBA" id="ARBA00004651"/>
    </source>
</evidence>
<evidence type="ECO:0000256" key="3">
    <source>
        <dbReference type="ARBA" id="ARBA00022475"/>
    </source>
</evidence>
<organism evidence="11 12">
    <name type="scientific">Methylovorus glucosotrophus (strain SIP3-4)</name>
    <dbReference type="NCBI Taxonomy" id="582744"/>
    <lineage>
        <taxon>Bacteria</taxon>
        <taxon>Pseudomonadati</taxon>
        <taxon>Pseudomonadota</taxon>
        <taxon>Betaproteobacteria</taxon>
        <taxon>Nitrosomonadales</taxon>
        <taxon>Methylophilaceae</taxon>
        <taxon>Methylovorus</taxon>
    </lineage>
</organism>
<proteinExistence type="inferred from homology"/>
<evidence type="ECO:0000256" key="9">
    <source>
        <dbReference type="HAMAP-Rule" id="MF_01148"/>
    </source>
</evidence>
<comment type="subcellular location">
    <subcellularLocation>
        <location evidence="9">Cell inner membrane</location>
        <topology evidence="9">Multi-pass membrane protein</topology>
    </subcellularLocation>
    <subcellularLocation>
        <location evidence="1">Cell membrane</location>
        <topology evidence="1">Multi-pass membrane protein</topology>
    </subcellularLocation>
</comment>
<dbReference type="EC" id="2.3.1.269" evidence="9"/>
<dbReference type="STRING" id="582744.Msip34_2125"/>
<dbReference type="InterPro" id="IPR004563">
    <property type="entry name" value="Apolipo_AcylTrfase"/>
</dbReference>
<dbReference type="PROSITE" id="PS50263">
    <property type="entry name" value="CN_HYDROLASE"/>
    <property type="match status" value="1"/>
</dbReference>
<dbReference type="EMBL" id="CP001674">
    <property type="protein sequence ID" value="ACT51367.1"/>
    <property type="molecule type" value="Genomic_DNA"/>
</dbReference>
<dbReference type="SUPFAM" id="SSF56317">
    <property type="entry name" value="Carbon-nitrogen hydrolase"/>
    <property type="match status" value="1"/>
</dbReference>
<dbReference type="InterPro" id="IPR003010">
    <property type="entry name" value="C-N_Hydrolase"/>
</dbReference>
<feature type="transmembrane region" description="Helical" evidence="9">
    <location>
        <begin position="119"/>
        <end position="138"/>
    </location>
</feature>
<dbReference type="CDD" id="cd07571">
    <property type="entry name" value="ALP_N-acyl_transferase"/>
    <property type="match status" value="1"/>
</dbReference>
<dbReference type="Pfam" id="PF00795">
    <property type="entry name" value="CN_hydrolase"/>
    <property type="match status" value="1"/>
</dbReference>
<comment type="pathway">
    <text evidence="9">Protein modification; lipoprotein biosynthesis (N-acyl transfer).</text>
</comment>
<evidence type="ECO:0000256" key="7">
    <source>
        <dbReference type="ARBA" id="ARBA00023136"/>
    </source>
</evidence>
<protein>
    <recommendedName>
        <fullName evidence="9">Apolipoprotein N-acyltransferase</fullName>
        <shortName evidence="9">ALP N-acyltransferase</shortName>
        <ecNumber evidence="9">2.3.1.269</ecNumber>
    </recommendedName>
</protein>
<dbReference type="Proteomes" id="UP000002743">
    <property type="component" value="Chromosome"/>
</dbReference>
<keyword evidence="12" id="KW-1185">Reference proteome</keyword>
<dbReference type="eggNOG" id="COG0815">
    <property type="taxonomic scope" value="Bacteria"/>
</dbReference>
<dbReference type="KEGG" id="mei:Msip34_2125"/>
<name>C6X7A2_METGS</name>
<keyword evidence="4 9" id="KW-0808">Transferase</keyword>
<dbReference type="UniPathway" id="UPA00666"/>
<keyword evidence="6 9" id="KW-1133">Transmembrane helix</keyword>
<keyword evidence="11" id="KW-0449">Lipoprotein</keyword>
<dbReference type="InterPro" id="IPR036526">
    <property type="entry name" value="C-N_Hydrolase_sf"/>
</dbReference>
<feature type="transmembrane region" description="Helical" evidence="9">
    <location>
        <begin position="57"/>
        <end position="75"/>
    </location>
</feature>
<dbReference type="RefSeq" id="WP_015830709.1">
    <property type="nucleotide sequence ID" value="NC_012969.1"/>
</dbReference>
<evidence type="ECO:0000259" key="10">
    <source>
        <dbReference type="PROSITE" id="PS50263"/>
    </source>
</evidence>
<keyword evidence="7 9" id="KW-0472">Membrane</keyword>